<dbReference type="Proteomes" id="UP000031419">
    <property type="component" value="Unassembled WGS sequence"/>
</dbReference>
<dbReference type="InterPro" id="IPR045592">
    <property type="entry name" value="DUF6461"/>
</dbReference>
<protein>
    <submittedName>
        <fullName evidence="1">Uncharacterized protein</fullName>
    </submittedName>
</protein>
<dbReference type="Pfam" id="PF20062">
    <property type="entry name" value="DUF6461"/>
    <property type="match status" value="1"/>
</dbReference>
<sequence>MDLFHYAENGCAVTAVQTTIPANRYGEQPDRFMTELAAAGLLSGGESKSVRATAMALAQLVCGIARRCSTSRCPPR</sequence>
<dbReference type="AlphaFoldDB" id="A0A073BDC7"/>
<accession>A0A073BDC7</accession>
<keyword evidence="2" id="KW-1185">Reference proteome</keyword>
<gene>
    <name evidence="1" type="ORF">GU90_02440</name>
</gene>
<comment type="caution">
    <text evidence="1">The sequence shown here is derived from an EMBL/GenBank/DDBJ whole genome shotgun (WGS) entry which is preliminary data.</text>
</comment>
<name>A0A073BDC7_9PSEU</name>
<organism evidence="1 2">
    <name type="scientific">Saccharopolyspora rectivirgula</name>
    <dbReference type="NCBI Taxonomy" id="28042"/>
    <lineage>
        <taxon>Bacteria</taxon>
        <taxon>Bacillati</taxon>
        <taxon>Actinomycetota</taxon>
        <taxon>Actinomycetes</taxon>
        <taxon>Pseudonocardiales</taxon>
        <taxon>Pseudonocardiaceae</taxon>
        <taxon>Saccharopolyspora</taxon>
    </lineage>
</organism>
<dbReference type="EMBL" id="JNVU01000009">
    <property type="protein sequence ID" value="KEI45769.1"/>
    <property type="molecule type" value="Genomic_DNA"/>
</dbReference>
<evidence type="ECO:0000313" key="2">
    <source>
        <dbReference type="Proteomes" id="UP000031419"/>
    </source>
</evidence>
<evidence type="ECO:0000313" key="1">
    <source>
        <dbReference type="EMBL" id="KEI45769.1"/>
    </source>
</evidence>
<proteinExistence type="predicted"/>
<reference evidence="1 2" key="1">
    <citation type="submission" date="2014-06" db="EMBL/GenBank/DDBJ databases">
        <title>Saccharopolyspora rectivirgula DSM-43113 Genome sequencing.</title>
        <authorList>
            <person name="Barrera C."/>
            <person name="Millon L."/>
            <person name="Rognon B."/>
            <person name="Zaugg C."/>
            <person name="Monod M."/>
        </authorList>
    </citation>
    <scope>NUCLEOTIDE SEQUENCE [LARGE SCALE GENOMIC DNA]</scope>
    <source>
        <strain evidence="1 2">DSM 43113</strain>
    </source>
</reference>